<evidence type="ECO:0000313" key="1">
    <source>
        <dbReference type="EMBL" id="HGK53547.1"/>
    </source>
</evidence>
<organism evidence="1">
    <name type="scientific">candidate division WOR-3 bacterium</name>
    <dbReference type="NCBI Taxonomy" id="2052148"/>
    <lineage>
        <taxon>Bacteria</taxon>
        <taxon>Bacteria division WOR-3</taxon>
    </lineage>
</organism>
<proteinExistence type="predicted"/>
<dbReference type="AlphaFoldDB" id="A0A7V3ZSI9"/>
<dbReference type="EMBL" id="DTDP01000031">
    <property type="protein sequence ID" value="HGK53547.1"/>
    <property type="molecule type" value="Genomic_DNA"/>
</dbReference>
<protein>
    <submittedName>
        <fullName evidence="1">Uncharacterized protein</fullName>
    </submittedName>
</protein>
<reference evidence="1" key="1">
    <citation type="journal article" date="2020" name="mSystems">
        <title>Genome- and Community-Level Interaction Insights into Carbon Utilization and Element Cycling Functions of Hydrothermarchaeota in Hydrothermal Sediment.</title>
        <authorList>
            <person name="Zhou Z."/>
            <person name="Liu Y."/>
            <person name="Xu W."/>
            <person name="Pan J."/>
            <person name="Luo Z.H."/>
            <person name="Li M."/>
        </authorList>
    </citation>
    <scope>NUCLEOTIDE SEQUENCE [LARGE SCALE GENOMIC DNA]</scope>
    <source>
        <strain evidence="1">SpSt-695</strain>
    </source>
</reference>
<accession>A0A7V3ZSI9</accession>
<name>A0A7V3ZSI9_UNCW3</name>
<comment type="caution">
    <text evidence="1">The sequence shown here is derived from an EMBL/GenBank/DDBJ whole genome shotgun (WGS) entry which is preliminary data.</text>
</comment>
<sequence length="64" mass="7537">MFGLPSNKRKENVEEKLGGHCTNRCVMRQGLIVPDDWVRMTEDRIKYGPLCNQCVNEIYAFFRE</sequence>
<gene>
    <name evidence="1" type="ORF">ENU72_00805</name>
</gene>